<sequence>MPSGNPQNLKMLKLAPPHKRCFYTVFSPSSSIKLEIPPAFNRHLAGESWIDEARLNSCKGSWDVKVRGSGRSSEDMYFEKGWEDFVKEHKLHVGDLLVFQHHGRLVFDVMIFDPSACQKEYHPAFIGEERKQEETMKRQEEIIHPNHSNSNGTRKRPLEEEEEKLERRQRPFFNTTINATNIISEYLVIPKQFAMAHNLYGRCSMNLRDCKGQSWPVELRNREEYGYTRLFIGHGWFNFLSKNKLKKGDKCIFELDSAGKAEGLVMDVRIIPPNS</sequence>
<dbReference type="AlphaFoldDB" id="A0A822XUA5"/>
<dbReference type="GO" id="GO:0003677">
    <property type="term" value="F:DNA binding"/>
    <property type="evidence" value="ECO:0007669"/>
    <property type="project" value="UniProtKB-KW"/>
</dbReference>
<organism evidence="9 10">
    <name type="scientific">Nelumbo nucifera</name>
    <name type="common">Sacred lotus</name>
    <dbReference type="NCBI Taxonomy" id="4432"/>
    <lineage>
        <taxon>Eukaryota</taxon>
        <taxon>Viridiplantae</taxon>
        <taxon>Streptophyta</taxon>
        <taxon>Embryophyta</taxon>
        <taxon>Tracheophyta</taxon>
        <taxon>Spermatophyta</taxon>
        <taxon>Magnoliopsida</taxon>
        <taxon>Proteales</taxon>
        <taxon>Nelumbonaceae</taxon>
        <taxon>Nelumbo</taxon>
    </lineage>
</organism>
<keyword evidence="4" id="KW-0238">DNA-binding</keyword>
<feature type="domain" description="TF-B3" evidence="8">
    <location>
        <begin position="172"/>
        <end position="269"/>
    </location>
</feature>
<keyword evidence="6" id="KW-0539">Nucleus</keyword>
<dbReference type="SUPFAM" id="SSF101936">
    <property type="entry name" value="DNA-binding pseudobarrel domain"/>
    <property type="match status" value="2"/>
</dbReference>
<dbReference type="EMBL" id="DUZY01000001">
    <property type="protein sequence ID" value="DAD25204.1"/>
    <property type="molecule type" value="Genomic_DNA"/>
</dbReference>
<evidence type="ECO:0000313" key="10">
    <source>
        <dbReference type="Proteomes" id="UP000607653"/>
    </source>
</evidence>
<dbReference type="Gene3D" id="2.40.330.10">
    <property type="entry name" value="DNA-binding pseudobarrel domain"/>
    <property type="match status" value="2"/>
</dbReference>
<dbReference type="SMART" id="SM01019">
    <property type="entry name" value="B3"/>
    <property type="match status" value="2"/>
</dbReference>
<keyword evidence="3" id="KW-0805">Transcription regulation</keyword>
<keyword evidence="5" id="KW-0804">Transcription</keyword>
<proteinExistence type="predicted"/>
<evidence type="ECO:0000256" key="6">
    <source>
        <dbReference type="ARBA" id="ARBA00023242"/>
    </source>
</evidence>
<evidence type="ECO:0000256" key="5">
    <source>
        <dbReference type="ARBA" id="ARBA00023163"/>
    </source>
</evidence>
<keyword evidence="10" id="KW-1185">Reference proteome</keyword>
<evidence type="ECO:0000256" key="1">
    <source>
        <dbReference type="ARBA" id="ARBA00004123"/>
    </source>
</evidence>
<feature type="domain" description="TF-B3" evidence="8">
    <location>
        <begin position="61"/>
        <end position="115"/>
    </location>
</feature>
<accession>A0A822XUA5</accession>
<comment type="caution">
    <text evidence="9">The sequence shown here is derived from an EMBL/GenBank/DDBJ whole genome shotgun (WGS) entry which is preliminary data.</text>
</comment>
<dbReference type="InterPro" id="IPR039218">
    <property type="entry name" value="REM_fam"/>
</dbReference>
<dbReference type="Proteomes" id="UP000607653">
    <property type="component" value="Unassembled WGS sequence"/>
</dbReference>
<dbReference type="InterPro" id="IPR003340">
    <property type="entry name" value="B3_DNA-bd"/>
</dbReference>
<evidence type="ECO:0000256" key="3">
    <source>
        <dbReference type="ARBA" id="ARBA00023015"/>
    </source>
</evidence>
<evidence type="ECO:0000313" key="9">
    <source>
        <dbReference type="EMBL" id="DAD25204.1"/>
    </source>
</evidence>
<gene>
    <name evidence="9" type="ORF">HUJ06_026668</name>
</gene>
<evidence type="ECO:0000259" key="8">
    <source>
        <dbReference type="PROSITE" id="PS50863"/>
    </source>
</evidence>
<reference evidence="9 10" key="1">
    <citation type="journal article" date="2020" name="Mol. Biol. Evol.">
        <title>Distinct Expression and Methylation Patterns for Genes with Different Fates following a Single Whole-Genome Duplication in Flowering Plants.</title>
        <authorList>
            <person name="Shi T."/>
            <person name="Rahmani R.S."/>
            <person name="Gugger P.F."/>
            <person name="Wang M."/>
            <person name="Li H."/>
            <person name="Zhang Y."/>
            <person name="Li Z."/>
            <person name="Wang Q."/>
            <person name="Van de Peer Y."/>
            <person name="Marchal K."/>
            <person name="Chen J."/>
        </authorList>
    </citation>
    <scope>NUCLEOTIDE SEQUENCE [LARGE SCALE GENOMIC DNA]</scope>
    <source>
        <tissue evidence="9">Leaf</tissue>
    </source>
</reference>
<dbReference type="PROSITE" id="PS50863">
    <property type="entry name" value="B3"/>
    <property type="match status" value="2"/>
</dbReference>
<evidence type="ECO:0000256" key="7">
    <source>
        <dbReference type="SAM" id="MobiDB-lite"/>
    </source>
</evidence>
<keyword evidence="2" id="KW-0677">Repeat</keyword>
<evidence type="ECO:0000256" key="2">
    <source>
        <dbReference type="ARBA" id="ARBA00022737"/>
    </source>
</evidence>
<feature type="region of interest" description="Disordered" evidence="7">
    <location>
        <begin position="137"/>
        <end position="167"/>
    </location>
</feature>
<dbReference type="PANTHER" id="PTHR31674:SF62">
    <property type="entry name" value="B3 DOMAIN-CONTAINING PROTEIN REM14-RELATED"/>
    <property type="match status" value="1"/>
</dbReference>
<comment type="subcellular location">
    <subcellularLocation>
        <location evidence="1">Nucleus</location>
    </subcellularLocation>
</comment>
<dbReference type="GO" id="GO:0005634">
    <property type="term" value="C:nucleus"/>
    <property type="evidence" value="ECO:0007669"/>
    <property type="project" value="UniProtKB-SubCell"/>
</dbReference>
<dbReference type="PANTHER" id="PTHR31674">
    <property type="entry name" value="B3 DOMAIN-CONTAINING PROTEIN REM-LIKE 3-RELATED"/>
    <property type="match status" value="1"/>
</dbReference>
<dbReference type="CDD" id="cd10017">
    <property type="entry name" value="B3_DNA"/>
    <property type="match status" value="2"/>
</dbReference>
<dbReference type="Pfam" id="PF02362">
    <property type="entry name" value="B3"/>
    <property type="match status" value="2"/>
</dbReference>
<protein>
    <recommendedName>
        <fullName evidence="8">TF-B3 domain-containing protein</fullName>
    </recommendedName>
</protein>
<evidence type="ECO:0000256" key="4">
    <source>
        <dbReference type="ARBA" id="ARBA00023125"/>
    </source>
</evidence>
<dbReference type="InterPro" id="IPR015300">
    <property type="entry name" value="DNA-bd_pseudobarrel_sf"/>
</dbReference>
<name>A0A822XUA5_NELNU</name>